<dbReference type="EMBL" id="JOKZ01000001">
    <property type="protein sequence ID" value="KKP07885.1"/>
    <property type="molecule type" value="Genomic_DNA"/>
</dbReference>
<dbReference type="Pfam" id="PF00106">
    <property type="entry name" value="adh_short"/>
    <property type="match status" value="1"/>
</dbReference>
<evidence type="ECO:0000256" key="1">
    <source>
        <dbReference type="ARBA" id="ARBA00006484"/>
    </source>
</evidence>
<dbReference type="Gene3D" id="3.40.50.720">
    <property type="entry name" value="NAD(P)-binding Rossmann-like Domain"/>
    <property type="match status" value="1"/>
</dbReference>
<sequence>MPRLSGIANFNPDKDIPSLSGKVVLVTGGTAGLGKQSIQALAKHDPEHIYFTGRNQKAADAVMNDIKAENSGVGLTFLEMDFSSLESVRASINQFAHDRLDILMCNAGVMAVPPAVSKDGFEIHFAINHLAHAMIIHELLPVLTRTAEMPNSDVRVVCLTSEGWKGHPPGGISYDKVRTEKGGMPIWLLRYGRADQKIPHSQSKFANLVYASELGRRFPKIMAVSVHPGVVKTDLVNSLSFGDSAFLRVSNFILGTSILTPEEGVLNQLWTAAGANRNELVNGAYYKPVGVLSNGDVSKDKMAINEEVAHKLWTWTSEILDSI</sequence>
<dbReference type="Proteomes" id="UP000034112">
    <property type="component" value="Unassembled WGS sequence"/>
</dbReference>
<evidence type="ECO:0000256" key="2">
    <source>
        <dbReference type="ARBA" id="ARBA00023002"/>
    </source>
</evidence>
<comment type="similarity">
    <text evidence="1">Belongs to the short-chain dehydrogenases/reductases (SDR) family.</text>
</comment>
<dbReference type="PANTHER" id="PTHR24320">
    <property type="entry name" value="RETINOL DEHYDROGENASE"/>
    <property type="match status" value="1"/>
</dbReference>
<protein>
    <submittedName>
        <fullName evidence="3">Short-chain dehydrogenase/reductase family Oxidoreductase</fullName>
    </submittedName>
</protein>
<dbReference type="InterPro" id="IPR002347">
    <property type="entry name" value="SDR_fam"/>
</dbReference>
<dbReference type="InterPro" id="IPR036291">
    <property type="entry name" value="NAD(P)-bd_dom_sf"/>
</dbReference>
<dbReference type="OrthoDB" id="191139at2759"/>
<comment type="caution">
    <text evidence="3">The sequence shown here is derived from an EMBL/GenBank/DDBJ whole genome shotgun (WGS) entry which is preliminary data.</text>
</comment>
<dbReference type="PRINTS" id="PR00081">
    <property type="entry name" value="GDHRDH"/>
</dbReference>
<dbReference type="SUPFAM" id="SSF51735">
    <property type="entry name" value="NAD(P)-binding Rossmann-fold domains"/>
    <property type="match status" value="1"/>
</dbReference>
<proteinExistence type="inferred from homology"/>
<evidence type="ECO:0000313" key="4">
    <source>
        <dbReference type="Proteomes" id="UP000034112"/>
    </source>
</evidence>
<dbReference type="GO" id="GO:0016491">
    <property type="term" value="F:oxidoreductase activity"/>
    <property type="evidence" value="ECO:0007669"/>
    <property type="project" value="UniProtKB-KW"/>
</dbReference>
<evidence type="ECO:0000313" key="3">
    <source>
        <dbReference type="EMBL" id="KKP07885.1"/>
    </source>
</evidence>
<name>A0A0F9XTP8_TRIHA</name>
<dbReference type="AlphaFoldDB" id="A0A0F9XTP8"/>
<dbReference type="PANTHER" id="PTHR24320:SF154">
    <property type="entry name" value="OXIDOREDUCTASE, SHORT-CHAIN DEHYDROGENASE_REDUCTASE FAMILY (AFU_ORTHOLOGUE AFUA_2G04560)"/>
    <property type="match status" value="1"/>
</dbReference>
<organism evidence="3 4">
    <name type="scientific">Trichoderma harzianum</name>
    <name type="common">Hypocrea lixii</name>
    <dbReference type="NCBI Taxonomy" id="5544"/>
    <lineage>
        <taxon>Eukaryota</taxon>
        <taxon>Fungi</taxon>
        <taxon>Dikarya</taxon>
        <taxon>Ascomycota</taxon>
        <taxon>Pezizomycotina</taxon>
        <taxon>Sordariomycetes</taxon>
        <taxon>Hypocreomycetidae</taxon>
        <taxon>Hypocreales</taxon>
        <taxon>Hypocreaceae</taxon>
        <taxon>Trichoderma</taxon>
    </lineage>
</organism>
<accession>A0A0F9XTP8</accession>
<reference evidence="4" key="1">
    <citation type="journal article" date="2015" name="Genome Announc.">
        <title>Draft whole-genome sequence of the biocontrol agent Trichoderma harzianum T6776.</title>
        <authorList>
            <person name="Baroncelli R."/>
            <person name="Piaggeschi G."/>
            <person name="Fiorini L."/>
            <person name="Bertolini E."/>
            <person name="Zapparata A."/>
            <person name="Pe M.E."/>
            <person name="Sarrocco S."/>
            <person name="Vannacci G."/>
        </authorList>
    </citation>
    <scope>NUCLEOTIDE SEQUENCE [LARGE SCALE GENOMIC DNA]</scope>
    <source>
        <strain evidence="4">T6776</strain>
    </source>
</reference>
<dbReference type="OMA" id="LMCATEP"/>
<gene>
    <name evidence="3" type="ORF">THAR02_00093</name>
</gene>
<keyword evidence="2" id="KW-0560">Oxidoreductase</keyword>